<comment type="caution">
    <text evidence="1">The sequence shown here is derived from an EMBL/GenBank/DDBJ whole genome shotgun (WGS) entry which is preliminary data.</text>
</comment>
<evidence type="ECO:0000313" key="2">
    <source>
        <dbReference type="Proteomes" id="UP000297452"/>
    </source>
</evidence>
<protein>
    <submittedName>
        <fullName evidence="1">Uncharacterized protein</fullName>
    </submittedName>
</protein>
<accession>A0A4Z1I2Z1</accession>
<gene>
    <name evidence="1" type="ORF">BOTNAR_0369g00040</name>
</gene>
<evidence type="ECO:0000313" key="1">
    <source>
        <dbReference type="EMBL" id="TGO51067.1"/>
    </source>
</evidence>
<sequence length="114" mass="13099">MTTKRSDSSAWSKLHAYIAQKRYLYARKRSLRILKKKKSYHKAANNFDSTPSEFGKLKQNNQCWVDRYALSQRPVDIILDPTDPSNLQTIYYNMNLASKTPALVVVASRSCLAI</sequence>
<dbReference type="EMBL" id="PQXJ01000369">
    <property type="protein sequence ID" value="TGO51067.1"/>
    <property type="molecule type" value="Genomic_DNA"/>
</dbReference>
<dbReference type="Proteomes" id="UP000297452">
    <property type="component" value="Unassembled WGS sequence"/>
</dbReference>
<reference evidence="1 2" key="1">
    <citation type="submission" date="2017-12" db="EMBL/GenBank/DDBJ databases">
        <title>Comparative genomics of Botrytis spp.</title>
        <authorList>
            <person name="Valero-Jimenez C.A."/>
            <person name="Tapia P."/>
            <person name="Veloso J."/>
            <person name="Silva-Moreno E."/>
            <person name="Staats M."/>
            <person name="Valdes J.H."/>
            <person name="Van Kan J.A.L."/>
        </authorList>
    </citation>
    <scope>NUCLEOTIDE SEQUENCE [LARGE SCALE GENOMIC DNA]</scope>
    <source>
        <strain evidence="1 2">MUCL2120</strain>
    </source>
</reference>
<keyword evidence="2" id="KW-1185">Reference proteome</keyword>
<organism evidence="1 2">
    <name type="scientific">Botryotinia narcissicola</name>
    <dbReference type="NCBI Taxonomy" id="278944"/>
    <lineage>
        <taxon>Eukaryota</taxon>
        <taxon>Fungi</taxon>
        <taxon>Dikarya</taxon>
        <taxon>Ascomycota</taxon>
        <taxon>Pezizomycotina</taxon>
        <taxon>Leotiomycetes</taxon>
        <taxon>Helotiales</taxon>
        <taxon>Sclerotiniaceae</taxon>
        <taxon>Botryotinia</taxon>
    </lineage>
</organism>
<dbReference type="AlphaFoldDB" id="A0A4Z1I2Z1"/>
<proteinExistence type="predicted"/>
<name>A0A4Z1I2Z1_9HELO</name>